<dbReference type="GeneTree" id="ENSGT01120000277587"/>
<dbReference type="InterPro" id="IPR044913">
    <property type="entry name" value="P_trefoil_dom_sf"/>
</dbReference>
<feature type="domain" description="P-type" evidence="3">
    <location>
        <begin position="12"/>
        <end position="67"/>
    </location>
</feature>
<feature type="disulfide bond" evidence="2">
    <location>
        <begin position="14"/>
        <end position="40"/>
    </location>
</feature>
<keyword evidence="5" id="KW-1185">Reference proteome</keyword>
<feature type="disulfide bond" evidence="2">
    <location>
        <begin position="24"/>
        <end position="39"/>
    </location>
</feature>
<name>A0A8C4CG89_9TELE</name>
<organism evidence="4 5">
    <name type="scientific">Denticeps clupeoides</name>
    <name type="common">denticle herring</name>
    <dbReference type="NCBI Taxonomy" id="299321"/>
    <lineage>
        <taxon>Eukaryota</taxon>
        <taxon>Metazoa</taxon>
        <taxon>Chordata</taxon>
        <taxon>Craniata</taxon>
        <taxon>Vertebrata</taxon>
        <taxon>Euteleostomi</taxon>
        <taxon>Actinopterygii</taxon>
        <taxon>Neopterygii</taxon>
        <taxon>Teleostei</taxon>
        <taxon>Clupei</taxon>
        <taxon>Clupeiformes</taxon>
        <taxon>Denticipitoidei</taxon>
        <taxon>Denticipitidae</taxon>
        <taxon>Denticeps</taxon>
    </lineage>
</organism>
<comment type="caution">
    <text evidence="2">Lacks conserved residue(s) required for the propagation of feature annotation.</text>
</comment>
<dbReference type="InterPro" id="IPR000519">
    <property type="entry name" value="P_trefoil_dom"/>
</dbReference>
<dbReference type="PROSITE" id="PS51448">
    <property type="entry name" value="P_TREFOIL_2"/>
    <property type="match status" value="1"/>
</dbReference>
<dbReference type="Ensembl" id="ENSDCDT00010054668.1">
    <property type="protein sequence ID" value="ENSDCDP00010044561.1"/>
    <property type="gene ID" value="ENSDCDG00010027563.1"/>
</dbReference>
<evidence type="ECO:0000259" key="3">
    <source>
        <dbReference type="PROSITE" id="PS51448"/>
    </source>
</evidence>
<reference evidence="4 5" key="1">
    <citation type="submission" date="2020-06" db="EMBL/GenBank/DDBJ databases">
        <authorList>
            <consortium name="Wellcome Sanger Institute Data Sharing"/>
        </authorList>
    </citation>
    <scope>NUCLEOTIDE SEQUENCE [LARGE SCALE GENOMIC DNA]</scope>
</reference>
<reference evidence="4" key="2">
    <citation type="submission" date="2025-05" db="UniProtKB">
        <authorList>
            <consortium name="Ensembl"/>
        </authorList>
    </citation>
    <scope>IDENTIFICATION</scope>
</reference>
<evidence type="ECO:0000256" key="2">
    <source>
        <dbReference type="PROSITE-ProRule" id="PRU00779"/>
    </source>
</evidence>
<dbReference type="SMART" id="SM00018">
    <property type="entry name" value="PD"/>
    <property type="match status" value="1"/>
</dbReference>
<dbReference type="AlphaFoldDB" id="A0A8C4CG89"/>
<dbReference type="Ensembl" id="ENSDCDT00010054686.1">
    <property type="protein sequence ID" value="ENSDCDP00010044579.1"/>
    <property type="gene ID" value="ENSDCDG00010027571.1"/>
</dbReference>
<evidence type="ECO:0000313" key="5">
    <source>
        <dbReference type="Proteomes" id="UP000694580"/>
    </source>
</evidence>
<dbReference type="Pfam" id="PF00088">
    <property type="entry name" value="Trefoil"/>
    <property type="match status" value="1"/>
</dbReference>
<dbReference type="CDD" id="cd00111">
    <property type="entry name" value="Trefoil"/>
    <property type="match status" value="1"/>
</dbReference>
<sequence>SIHIILCLPVSDQCQVNNFERVPCGEPGISASNCSAIRCCFDDVRTRMTVTCPPWFLYLAPPCFSIQRTTNASSFRCLHL</sequence>
<dbReference type="SUPFAM" id="SSF57492">
    <property type="entry name" value="Trefoil"/>
    <property type="match status" value="1"/>
</dbReference>
<proteinExistence type="predicted"/>
<accession>A0A8C4CG89</accession>
<evidence type="ECO:0000256" key="1">
    <source>
        <dbReference type="ARBA" id="ARBA00023157"/>
    </source>
</evidence>
<dbReference type="Gene3D" id="4.10.110.10">
    <property type="entry name" value="Spasmolytic Protein, domain 1"/>
    <property type="match status" value="1"/>
</dbReference>
<protein>
    <recommendedName>
        <fullName evidence="3">P-type domain-containing protein</fullName>
    </recommendedName>
</protein>
<keyword evidence="1 2" id="KW-1015">Disulfide bond</keyword>
<evidence type="ECO:0000313" key="4">
    <source>
        <dbReference type="Ensembl" id="ENSDCDP00010044579.1"/>
    </source>
</evidence>
<dbReference type="Proteomes" id="UP000694580">
    <property type="component" value="Chromosome 7"/>
</dbReference>